<gene>
    <name evidence="2" type="ORF">I7I52_09841</name>
</gene>
<feature type="compositionally biased region" description="Basic and acidic residues" evidence="1">
    <location>
        <begin position="81"/>
        <end position="90"/>
    </location>
</feature>
<organism evidence="2 3">
    <name type="scientific">Ajellomyces capsulatus</name>
    <name type="common">Darling's disease fungus</name>
    <name type="synonym">Histoplasma capsulatum</name>
    <dbReference type="NCBI Taxonomy" id="5037"/>
    <lineage>
        <taxon>Eukaryota</taxon>
        <taxon>Fungi</taxon>
        <taxon>Dikarya</taxon>
        <taxon>Ascomycota</taxon>
        <taxon>Pezizomycotina</taxon>
        <taxon>Eurotiomycetes</taxon>
        <taxon>Eurotiomycetidae</taxon>
        <taxon>Onygenales</taxon>
        <taxon>Ajellomycetaceae</taxon>
        <taxon>Histoplasma</taxon>
    </lineage>
</organism>
<dbReference type="PANTHER" id="PTHR47348:SF3">
    <property type="entry name" value="MEIOTICALLY UP-REGULATED GENE 190 PROTEIN"/>
    <property type="match status" value="1"/>
</dbReference>
<proteinExistence type="predicted"/>
<evidence type="ECO:0000313" key="3">
    <source>
        <dbReference type="Proteomes" id="UP000670092"/>
    </source>
</evidence>
<dbReference type="AlphaFoldDB" id="A0A8H7YVU9"/>
<comment type="caution">
    <text evidence="2">The sequence shown here is derived from an EMBL/GenBank/DDBJ whole genome shotgun (WGS) entry which is preliminary data.</text>
</comment>
<sequence>MTSQTQSYPGGHWGANNPIPTVQKFLRNLDREKEERDRQIDKATKLKQEDERNRQIQRGEQDEDTEVTSHVPLQPRKRGRKVTDPTTGREVEIDDVGDEFMGTVKEPRVFVRHAI</sequence>
<feature type="region of interest" description="Disordered" evidence="1">
    <location>
        <begin position="1"/>
        <end position="90"/>
    </location>
</feature>
<evidence type="ECO:0000313" key="2">
    <source>
        <dbReference type="EMBL" id="KAG5299500.1"/>
    </source>
</evidence>
<feature type="compositionally biased region" description="Basic and acidic residues" evidence="1">
    <location>
        <begin position="27"/>
        <end position="60"/>
    </location>
</feature>
<evidence type="ECO:0000256" key="1">
    <source>
        <dbReference type="SAM" id="MobiDB-lite"/>
    </source>
</evidence>
<dbReference type="EMBL" id="JAEVHI010000002">
    <property type="protein sequence ID" value="KAG5299500.1"/>
    <property type="molecule type" value="Genomic_DNA"/>
</dbReference>
<name>A0A8H7YVU9_AJECA</name>
<dbReference type="Proteomes" id="UP000670092">
    <property type="component" value="Unassembled WGS sequence"/>
</dbReference>
<dbReference type="PANTHER" id="PTHR47348">
    <property type="entry name" value="MEIOTICALLY UP-REGULATED GENE 190 PROTEIN"/>
    <property type="match status" value="1"/>
</dbReference>
<accession>A0A8H7YVU9</accession>
<dbReference type="VEuPathDB" id="FungiDB:I7I52_09841"/>
<protein>
    <submittedName>
        <fullName evidence="2">Uncharacterized protein</fullName>
    </submittedName>
</protein>
<reference evidence="2 3" key="1">
    <citation type="submission" date="2021-01" db="EMBL/GenBank/DDBJ databases">
        <title>Chromosome-level genome assembly of a human fungal pathogen reveals clustering of transcriptionally co-regulated genes.</title>
        <authorList>
            <person name="Voorhies M."/>
            <person name="Cohen S."/>
            <person name="Shea T.P."/>
            <person name="Petrus S."/>
            <person name="Munoz J.F."/>
            <person name="Poplawski S."/>
            <person name="Goldman W.E."/>
            <person name="Michael T."/>
            <person name="Cuomo C.A."/>
            <person name="Sil A."/>
            <person name="Beyhan S."/>
        </authorList>
    </citation>
    <scope>NUCLEOTIDE SEQUENCE [LARGE SCALE GENOMIC DNA]</scope>
    <source>
        <strain evidence="2 3">G184AR</strain>
    </source>
</reference>
<dbReference type="OrthoDB" id="419768at2759"/>